<proteinExistence type="predicted"/>
<dbReference type="EMBL" id="MN739334">
    <property type="protein sequence ID" value="QHS99023.1"/>
    <property type="molecule type" value="Genomic_DNA"/>
</dbReference>
<evidence type="ECO:0008006" key="3">
    <source>
        <dbReference type="Google" id="ProtNLM"/>
    </source>
</evidence>
<evidence type="ECO:0000256" key="1">
    <source>
        <dbReference type="SAM" id="Phobius"/>
    </source>
</evidence>
<protein>
    <recommendedName>
        <fullName evidence="3">Vint domain-containing protein</fullName>
    </recommendedName>
</protein>
<evidence type="ECO:0000313" key="2">
    <source>
        <dbReference type="EMBL" id="QHS99023.1"/>
    </source>
</evidence>
<keyword evidence="1" id="KW-1133">Transmembrane helix</keyword>
<keyword evidence="1" id="KW-0812">Transmembrane</keyword>
<keyword evidence="1" id="KW-0472">Membrane</keyword>
<sequence length="533" mass="60386">MDNIPKTFESYINKITQKVGYLDKYGGSVIITGIVLFIFFIFFSYFYVMNKLKPIKADWAMQRCNPAVMPFAGIINAPDGASKFDYTADNFHHCTQTILSTIIGYFLQPIHHSIGTLNEFFSQISKSVNMIRHVFAYIRNRIMSIVSDIFGRMYNIVIPVQIILIKLKDILEKNVAVLTSSLYTVMTLFLSLKSFLGSFLEILVLALITLAAATILLWVLPFTWPAAGVMTALFVSVSVPLVIIAVALGNIMNLTSSKNIPKKPGCFDKNTEIMLKNKKVKISDIKAGDEMLDGSRVTAFFKLSTYGKQMYKIDNLIVSGCHKIQYEGLWIDVKYHPSATVIEDYCESYIYCLNTTSKRIKIHNHIFLDWDDVDDMDFVELKNIAGNFIQFDSPTSKIHSVLEGGFHHSTFIELDDGRRISIADIKVNDQLRFGERVLGIVIIDAKNLQQVNKYTIKNKHFIGGPNLWINDNLGKFTTLGLDSESVEKPEFLYQLLTDTDNFTIDGIQFMDYNSAIEQIMGEDWTADDSSFSI</sequence>
<organism evidence="2">
    <name type="scientific">viral metagenome</name>
    <dbReference type="NCBI Taxonomy" id="1070528"/>
    <lineage>
        <taxon>unclassified sequences</taxon>
        <taxon>metagenomes</taxon>
        <taxon>organismal metagenomes</taxon>
    </lineage>
</organism>
<feature type="transmembrane region" description="Helical" evidence="1">
    <location>
        <begin position="199"/>
        <end position="220"/>
    </location>
</feature>
<feature type="transmembrane region" description="Helical" evidence="1">
    <location>
        <begin position="226"/>
        <end position="248"/>
    </location>
</feature>
<reference evidence="2" key="1">
    <citation type="journal article" date="2020" name="Nature">
        <title>Giant virus diversity and host interactions through global metagenomics.</title>
        <authorList>
            <person name="Schulz F."/>
            <person name="Roux S."/>
            <person name="Paez-Espino D."/>
            <person name="Jungbluth S."/>
            <person name="Walsh D.A."/>
            <person name="Denef V.J."/>
            <person name="McMahon K.D."/>
            <person name="Konstantinidis K.T."/>
            <person name="Eloe-Fadrosh E.A."/>
            <person name="Kyrpides N.C."/>
            <person name="Woyke T."/>
        </authorList>
    </citation>
    <scope>NUCLEOTIDE SEQUENCE</scope>
    <source>
        <strain evidence="2">GVMAG-M-3300020185-33</strain>
    </source>
</reference>
<feature type="transmembrane region" description="Helical" evidence="1">
    <location>
        <begin position="173"/>
        <end position="192"/>
    </location>
</feature>
<feature type="transmembrane region" description="Helical" evidence="1">
    <location>
        <begin position="149"/>
        <end position="167"/>
    </location>
</feature>
<accession>A0A6C0C672</accession>
<name>A0A6C0C672_9ZZZZ</name>
<feature type="transmembrane region" description="Helical" evidence="1">
    <location>
        <begin position="25"/>
        <end position="48"/>
    </location>
</feature>
<dbReference type="AlphaFoldDB" id="A0A6C0C672"/>